<dbReference type="InterPro" id="IPR002885">
    <property type="entry name" value="PPR_rpt"/>
</dbReference>
<keyword evidence="2" id="KW-0809">Transit peptide</keyword>
<dbReference type="GO" id="GO:0009451">
    <property type="term" value="P:RNA modification"/>
    <property type="evidence" value="ECO:0007669"/>
    <property type="project" value="InterPro"/>
</dbReference>
<evidence type="ECO:0000313" key="5">
    <source>
        <dbReference type="EMBL" id="OAY80916.1"/>
    </source>
</evidence>
<dbReference type="Gene3D" id="1.25.40.10">
    <property type="entry name" value="Tetratricopeptide repeat domain"/>
    <property type="match status" value="2"/>
</dbReference>
<dbReference type="Pfam" id="PF01535">
    <property type="entry name" value="PPR"/>
    <property type="match status" value="1"/>
</dbReference>
<feature type="repeat" description="PPR" evidence="3">
    <location>
        <begin position="75"/>
        <end position="109"/>
    </location>
</feature>
<dbReference type="GO" id="GO:0008270">
    <property type="term" value="F:zinc ion binding"/>
    <property type="evidence" value="ECO:0007669"/>
    <property type="project" value="InterPro"/>
</dbReference>
<proteinExistence type="predicted"/>
<accession>A0A199VVF8</accession>
<dbReference type="EMBL" id="LSRQ01000777">
    <property type="protein sequence ID" value="OAY80916.1"/>
    <property type="molecule type" value="Genomic_DNA"/>
</dbReference>
<name>A0A199VVF8_ANACO</name>
<gene>
    <name evidence="5" type="ORF">ACMD2_01082</name>
</gene>
<evidence type="ECO:0000256" key="2">
    <source>
        <dbReference type="ARBA" id="ARBA00022946"/>
    </source>
</evidence>
<dbReference type="Pfam" id="PF14432">
    <property type="entry name" value="DYW_deaminase"/>
    <property type="match status" value="1"/>
</dbReference>
<dbReference type="PANTHER" id="PTHR47926">
    <property type="entry name" value="PENTATRICOPEPTIDE REPEAT-CONTAINING PROTEIN"/>
    <property type="match status" value="1"/>
</dbReference>
<dbReference type="InterPro" id="IPR011990">
    <property type="entry name" value="TPR-like_helical_dom_sf"/>
</dbReference>
<comment type="caution">
    <text evidence="5">The sequence shown here is derived from an EMBL/GenBank/DDBJ whole genome shotgun (WGS) entry which is preliminary data.</text>
</comment>
<reference evidence="5 6" key="1">
    <citation type="journal article" date="2016" name="DNA Res.">
        <title>The draft genome of MD-2 pineapple using hybrid error correction of long reads.</title>
        <authorList>
            <person name="Redwan R.M."/>
            <person name="Saidin A."/>
            <person name="Kumar S.V."/>
        </authorList>
    </citation>
    <scope>NUCLEOTIDE SEQUENCE [LARGE SCALE GENOMIC DNA]</scope>
    <source>
        <strain evidence="6">cv. MD2</strain>
        <tissue evidence="5">Leaf</tissue>
    </source>
</reference>
<sequence>MEIDGISPNEFTCAVALNSCAGLSALRNGDALNGRIEKSGYKSLSTIDTALINMYSKSGSIEDATRVFTTMSHPDIISWNSIISAYSHRGLAREAVEAFHNMLAEAEVPTYVTFIGVLSACGHLGLVDEAFYYLNHSMQELGITPGTEHYTCMLGLLCGAGLLNEADQFMRSTGTDWDIVAWRTLLTACQVHKKYEDKKHPWMMQINEKLAELIGQIKLFGYVPNIDSVLHDVEEEQKEYLRYHSEKLAIAFGLIRTPQGAPIHVMKNLRICDDCYVAIKLISIVTKRRMVLRDASRFHRIDGGILLLSKFWLSAETFDRSWKLVFSGNEVTFGEFHHNPRT</sequence>
<dbReference type="InterPro" id="IPR032867">
    <property type="entry name" value="DYW_dom"/>
</dbReference>
<dbReference type="AlphaFoldDB" id="A0A199VVF8"/>
<dbReference type="NCBIfam" id="TIGR00756">
    <property type="entry name" value="PPR"/>
    <property type="match status" value="2"/>
</dbReference>
<dbReference type="PANTHER" id="PTHR47926:SF385">
    <property type="entry name" value="DYW DOMAIN-CONTAINING PROTEIN"/>
    <property type="match status" value="1"/>
</dbReference>
<dbReference type="GO" id="GO:0003723">
    <property type="term" value="F:RNA binding"/>
    <property type="evidence" value="ECO:0007669"/>
    <property type="project" value="InterPro"/>
</dbReference>
<dbReference type="Proteomes" id="UP000092600">
    <property type="component" value="Unassembled WGS sequence"/>
</dbReference>
<evidence type="ECO:0000313" key="6">
    <source>
        <dbReference type="Proteomes" id="UP000092600"/>
    </source>
</evidence>
<dbReference type="InterPro" id="IPR046960">
    <property type="entry name" value="PPR_At4g14850-like_plant"/>
</dbReference>
<dbReference type="Pfam" id="PF13041">
    <property type="entry name" value="PPR_2"/>
    <property type="match status" value="1"/>
</dbReference>
<protein>
    <submittedName>
        <fullName evidence="5">Pentatricopeptide repeat-containing protein</fullName>
    </submittedName>
</protein>
<keyword evidence="1" id="KW-0677">Repeat</keyword>
<dbReference type="PROSITE" id="PS51375">
    <property type="entry name" value="PPR"/>
    <property type="match status" value="2"/>
</dbReference>
<feature type="repeat" description="PPR" evidence="3">
    <location>
        <begin position="110"/>
        <end position="145"/>
    </location>
</feature>
<dbReference type="FunFam" id="1.25.40.10:FF:000031">
    <property type="entry name" value="Pentatricopeptide repeat-containing protein mitochondrial"/>
    <property type="match status" value="1"/>
</dbReference>
<evidence type="ECO:0000256" key="1">
    <source>
        <dbReference type="ARBA" id="ARBA00022737"/>
    </source>
</evidence>
<evidence type="ECO:0000256" key="3">
    <source>
        <dbReference type="PROSITE-ProRule" id="PRU00708"/>
    </source>
</evidence>
<evidence type="ECO:0000259" key="4">
    <source>
        <dbReference type="Pfam" id="PF14432"/>
    </source>
</evidence>
<organism evidence="5 6">
    <name type="scientific">Ananas comosus</name>
    <name type="common">Pineapple</name>
    <name type="synonym">Ananas ananas</name>
    <dbReference type="NCBI Taxonomy" id="4615"/>
    <lineage>
        <taxon>Eukaryota</taxon>
        <taxon>Viridiplantae</taxon>
        <taxon>Streptophyta</taxon>
        <taxon>Embryophyta</taxon>
        <taxon>Tracheophyta</taxon>
        <taxon>Spermatophyta</taxon>
        <taxon>Magnoliopsida</taxon>
        <taxon>Liliopsida</taxon>
        <taxon>Poales</taxon>
        <taxon>Bromeliaceae</taxon>
        <taxon>Bromelioideae</taxon>
        <taxon>Ananas</taxon>
    </lineage>
</organism>
<feature type="domain" description="DYW" evidence="4">
    <location>
        <begin position="221"/>
        <end position="312"/>
    </location>
</feature>